<evidence type="ECO:0000256" key="4">
    <source>
        <dbReference type="ARBA" id="ARBA00023163"/>
    </source>
</evidence>
<evidence type="ECO:0000313" key="6">
    <source>
        <dbReference type="EMBL" id="KYF98176.1"/>
    </source>
</evidence>
<sequence length="299" mass="32094">MDRLDTMRVFVAVAEEEGFAPAARRLSMSPPAVTRAISALEERIGTLLLHRTTRIVRLTEAGARFLADCKRILAEIEEAEASAAGSHAALRGPLGVTAPVLFGRMFVAPIVFDFLARHPGVSARTLLLDRVVDMLDEGIDVAVRIAHLRDSSLTAIRVGSVRRVVCASPGYLAARGAPATPADLARLDTISFSQTGSPEEWSFGSGARVEKVLPPSQLLVNTADVAIAAAAAGRGLARVLSYQIGPELRDGRLAIVLPAFEPPPVPIHVVHPEGRLAAARVRAFVDFLVERLRAETWLR</sequence>
<reference evidence="6 7" key="1">
    <citation type="submission" date="2014-02" db="EMBL/GenBank/DDBJ databases">
        <title>The small core and large imbalanced accessory genome model reveals a collaborative survival strategy of Sorangium cellulosum strains in nature.</title>
        <authorList>
            <person name="Han K."/>
            <person name="Peng R."/>
            <person name="Blom J."/>
            <person name="Li Y.-Z."/>
        </authorList>
    </citation>
    <scope>NUCLEOTIDE SEQUENCE [LARGE SCALE GENOMIC DNA]</scope>
    <source>
        <strain evidence="6 7">So0149</strain>
    </source>
</reference>
<evidence type="ECO:0000256" key="1">
    <source>
        <dbReference type="ARBA" id="ARBA00009437"/>
    </source>
</evidence>
<evidence type="ECO:0000256" key="3">
    <source>
        <dbReference type="ARBA" id="ARBA00023125"/>
    </source>
</evidence>
<organism evidence="6 7">
    <name type="scientific">Sorangium cellulosum</name>
    <name type="common">Polyangium cellulosum</name>
    <dbReference type="NCBI Taxonomy" id="56"/>
    <lineage>
        <taxon>Bacteria</taxon>
        <taxon>Pseudomonadati</taxon>
        <taxon>Myxococcota</taxon>
        <taxon>Polyangia</taxon>
        <taxon>Polyangiales</taxon>
        <taxon>Polyangiaceae</taxon>
        <taxon>Sorangium</taxon>
    </lineage>
</organism>
<dbReference type="SUPFAM" id="SSF46785">
    <property type="entry name" value="Winged helix' DNA-binding domain"/>
    <property type="match status" value="1"/>
</dbReference>
<comment type="caution">
    <text evidence="6">The sequence shown here is derived from an EMBL/GenBank/DDBJ whole genome shotgun (WGS) entry which is preliminary data.</text>
</comment>
<proteinExistence type="inferred from homology"/>
<gene>
    <name evidence="6" type="ORF">BE18_03170</name>
</gene>
<keyword evidence="4" id="KW-0804">Transcription</keyword>
<dbReference type="PANTHER" id="PTHR30537:SF5">
    <property type="entry name" value="HTH-TYPE TRANSCRIPTIONAL ACTIVATOR TTDR-RELATED"/>
    <property type="match status" value="1"/>
</dbReference>
<dbReference type="InterPro" id="IPR036390">
    <property type="entry name" value="WH_DNA-bd_sf"/>
</dbReference>
<dbReference type="EMBL" id="JEMC01001305">
    <property type="protein sequence ID" value="KYF98176.1"/>
    <property type="molecule type" value="Genomic_DNA"/>
</dbReference>
<dbReference type="GO" id="GO:0043565">
    <property type="term" value="F:sequence-specific DNA binding"/>
    <property type="evidence" value="ECO:0007669"/>
    <property type="project" value="TreeGrafter"/>
</dbReference>
<dbReference type="FunFam" id="1.10.10.10:FF:000001">
    <property type="entry name" value="LysR family transcriptional regulator"/>
    <property type="match status" value="1"/>
</dbReference>
<dbReference type="CDD" id="cd08471">
    <property type="entry name" value="PBP2_CrgA_like_2"/>
    <property type="match status" value="1"/>
</dbReference>
<dbReference type="Proteomes" id="UP000075515">
    <property type="component" value="Unassembled WGS sequence"/>
</dbReference>
<dbReference type="Pfam" id="PF03466">
    <property type="entry name" value="LysR_substrate"/>
    <property type="match status" value="1"/>
</dbReference>
<dbReference type="InterPro" id="IPR000847">
    <property type="entry name" value="LysR_HTH_N"/>
</dbReference>
<dbReference type="GO" id="GO:0003700">
    <property type="term" value="F:DNA-binding transcription factor activity"/>
    <property type="evidence" value="ECO:0007669"/>
    <property type="project" value="InterPro"/>
</dbReference>
<keyword evidence="2" id="KW-0805">Transcription regulation</keyword>
<dbReference type="Gene3D" id="3.40.190.290">
    <property type="match status" value="1"/>
</dbReference>
<dbReference type="Gene3D" id="1.10.10.10">
    <property type="entry name" value="Winged helix-like DNA-binding domain superfamily/Winged helix DNA-binding domain"/>
    <property type="match status" value="1"/>
</dbReference>
<dbReference type="InterPro" id="IPR005119">
    <property type="entry name" value="LysR_subst-bd"/>
</dbReference>
<dbReference type="AlphaFoldDB" id="A0A150SMP1"/>
<dbReference type="Pfam" id="PF00126">
    <property type="entry name" value="HTH_1"/>
    <property type="match status" value="1"/>
</dbReference>
<keyword evidence="3" id="KW-0238">DNA-binding</keyword>
<evidence type="ECO:0000256" key="2">
    <source>
        <dbReference type="ARBA" id="ARBA00023015"/>
    </source>
</evidence>
<dbReference type="PROSITE" id="PS50931">
    <property type="entry name" value="HTH_LYSR"/>
    <property type="match status" value="1"/>
</dbReference>
<comment type="similarity">
    <text evidence="1">Belongs to the LysR transcriptional regulatory family.</text>
</comment>
<accession>A0A150SMP1</accession>
<dbReference type="PANTHER" id="PTHR30537">
    <property type="entry name" value="HTH-TYPE TRANSCRIPTIONAL REGULATOR"/>
    <property type="match status" value="1"/>
</dbReference>
<feature type="domain" description="HTH lysR-type" evidence="5">
    <location>
        <begin position="1"/>
        <end position="59"/>
    </location>
</feature>
<evidence type="ECO:0000259" key="5">
    <source>
        <dbReference type="PROSITE" id="PS50931"/>
    </source>
</evidence>
<protein>
    <submittedName>
        <fullName evidence="6">LysR family transcriptional regulator</fullName>
    </submittedName>
</protein>
<dbReference type="InterPro" id="IPR058163">
    <property type="entry name" value="LysR-type_TF_proteobact-type"/>
</dbReference>
<dbReference type="InterPro" id="IPR036388">
    <property type="entry name" value="WH-like_DNA-bd_sf"/>
</dbReference>
<dbReference type="SUPFAM" id="SSF53850">
    <property type="entry name" value="Periplasmic binding protein-like II"/>
    <property type="match status" value="1"/>
</dbReference>
<evidence type="ECO:0000313" key="7">
    <source>
        <dbReference type="Proteomes" id="UP000075515"/>
    </source>
</evidence>
<name>A0A150SMP1_SORCE</name>
<dbReference type="GO" id="GO:0006351">
    <property type="term" value="P:DNA-templated transcription"/>
    <property type="evidence" value="ECO:0007669"/>
    <property type="project" value="TreeGrafter"/>
</dbReference>